<evidence type="ECO:0000313" key="4">
    <source>
        <dbReference type="Proteomes" id="UP001642409"/>
    </source>
</evidence>
<feature type="transmembrane region" description="Helical" evidence="1">
    <location>
        <begin position="133"/>
        <end position="154"/>
    </location>
</feature>
<evidence type="ECO:0000313" key="3">
    <source>
        <dbReference type="EMBL" id="CAL6024234.1"/>
    </source>
</evidence>
<proteinExistence type="predicted"/>
<evidence type="ECO:0000256" key="1">
    <source>
        <dbReference type="SAM" id="Phobius"/>
    </source>
</evidence>
<evidence type="ECO:0000313" key="2">
    <source>
        <dbReference type="EMBL" id="CAI9964886.1"/>
    </source>
</evidence>
<keyword evidence="4" id="KW-1185">Reference proteome</keyword>
<dbReference type="Proteomes" id="UP001642409">
    <property type="component" value="Unassembled WGS sequence"/>
</dbReference>
<dbReference type="EMBL" id="CAXDID020000095">
    <property type="protein sequence ID" value="CAL6024234.1"/>
    <property type="molecule type" value="Genomic_DNA"/>
</dbReference>
<comment type="caution">
    <text evidence="2">The sequence shown here is derived from an EMBL/GenBank/DDBJ whole genome shotgun (WGS) entry which is preliminary data.</text>
</comment>
<gene>
    <name evidence="3" type="ORF">HINF_LOCUS29517</name>
    <name evidence="2" type="ORF">HINF_LOCUS52531</name>
</gene>
<keyword evidence="1" id="KW-0812">Transmembrane</keyword>
<organism evidence="2">
    <name type="scientific">Hexamita inflata</name>
    <dbReference type="NCBI Taxonomy" id="28002"/>
    <lineage>
        <taxon>Eukaryota</taxon>
        <taxon>Metamonada</taxon>
        <taxon>Diplomonadida</taxon>
        <taxon>Hexamitidae</taxon>
        <taxon>Hexamitinae</taxon>
        <taxon>Hexamita</taxon>
    </lineage>
</organism>
<keyword evidence="1" id="KW-0472">Membrane</keyword>
<accession>A0AA86UUA8</accession>
<keyword evidence="1" id="KW-1133">Transmembrane helix</keyword>
<dbReference type="AlphaFoldDB" id="A0AA86UUA8"/>
<reference evidence="3 4" key="2">
    <citation type="submission" date="2024-07" db="EMBL/GenBank/DDBJ databases">
        <authorList>
            <person name="Akdeniz Z."/>
        </authorList>
    </citation>
    <scope>NUCLEOTIDE SEQUENCE [LARGE SCALE GENOMIC DNA]</scope>
</reference>
<protein>
    <submittedName>
        <fullName evidence="3">Hypothetical_protein</fullName>
    </submittedName>
</protein>
<sequence length="179" mass="20679">MMKELTLTRLFYSSIVTVIMIVFIVLGFDVYDAAKTATQTNFDDVIQLQTYSKYLVQAKHVSRIFHIELQSVIVDVDNHCVYNSQDGIVRNVFPLQHKSPIVKQYESYIEIKCADQEFFDNHKQKTHKMMNNGLAIGISLCAFDLVIVSLIWIFCAGWCKCKSIKQQNQEKCSLLRNEV</sequence>
<feature type="transmembrane region" description="Helical" evidence="1">
    <location>
        <begin position="12"/>
        <end position="31"/>
    </location>
</feature>
<name>A0AA86UUA8_9EUKA</name>
<dbReference type="EMBL" id="CATOUU010000983">
    <property type="protein sequence ID" value="CAI9964886.1"/>
    <property type="molecule type" value="Genomic_DNA"/>
</dbReference>
<reference evidence="2" key="1">
    <citation type="submission" date="2023-06" db="EMBL/GenBank/DDBJ databases">
        <authorList>
            <person name="Kurt Z."/>
        </authorList>
    </citation>
    <scope>NUCLEOTIDE SEQUENCE</scope>
</reference>